<dbReference type="InterPro" id="IPR019533">
    <property type="entry name" value="Peptidase_S26"/>
</dbReference>
<dbReference type="EMBL" id="CP001630">
    <property type="protein sequence ID" value="ACU36148.1"/>
    <property type="molecule type" value="Genomic_DNA"/>
</dbReference>
<dbReference type="GO" id="GO:0004252">
    <property type="term" value="F:serine-type endopeptidase activity"/>
    <property type="evidence" value="ECO:0007669"/>
    <property type="project" value="UniProtKB-UniRule"/>
</dbReference>
<evidence type="ECO:0000256" key="2">
    <source>
        <dbReference type="ARBA" id="ARBA00022692"/>
    </source>
</evidence>
<dbReference type="Pfam" id="PF10502">
    <property type="entry name" value="Peptidase_S26"/>
    <property type="match status" value="1"/>
</dbReference>
<dbReference type="PRINTS" id="PR00728">
    <property type="entry name" value="SIGNALPTASE"/>
</dbReference>
<feature type="compositionally biased region" description="Polar residues" evidence="6">
    <location>
        <begin position="1"/>
        <end position="15"/>
    </location>
</feature>
<feature type="region of interest" description="Disordered" evidence="6">
    <location>
        <begin position="1"/>
        <end position="135"/>
    </location>
</feature>
<gene>
    <name evidence="9" type="ordered locus">Amir_2206</name>
</gene>
<evidence type="ECO:0000256" key="7">
    <source>
        <dbReference type="SAM" id="Phobius"/>
    </source>
</evidence>
<dbReference type="InterPro" id="IPR036286">
    <property type="entry name" value="LexA/Signal_pep-like_sf"/>
</dbReference>
<feature type="compositionally biased region" description="Low complexity" evidence="6">
    <location>
        <begin position="65"/>
        <end position="129"/>
    </location>
</feature>
<dbReference type="SUPFAM" id="SSF51306">
    <property type="entry name" value="LexA/Signal peptidase"/>
    <property type="match status" value="1"/>
</dbReference>
<name>C6WIA5_ACTMD</name>
<dbReference type="STRING" id="446462.Amir_2206"/>
<feature type="compositionally biased region" description="Low complexity" evidence="6">
    <location>
        <begin position="16"/>
        <end position="39"/>
    </location>
</feature>
<feature type="domain" description="Peptidase S26" evidence="8">
    <location>
        <begin position="150"/>
        <end position="221"/>
    </location>
</feature>
<evidence type="ECO:0000256" key="4">
    <source>
        <dbReference type="ARBA" id="ARBA00023136"/>
    </source>
</evidence>
<dbReference type="Proteomes" id="UP000002213">
    <property type="component" value="Chromosome"/>
</dbReference>
<protein>
    <recommendedName>
        <fullName evidence="5">Signal peptidase I</fullName>
        <ecNumber evidence="5">3.4.21.89</ecNumber>
    </recommendedName>
</protein>
<dbReference type="InterPro" id="IPR001733">
    <property type="entry name" value="Peptidase_S26B"/>
</dbReference>
<dbReference type="KEGG" id="ami:Amir_2206"/>
<dbReference type="EC" id="3.4.21.89" evidence="5"/>
<keyword evidence="2 7" id="KW-0812">Transmembrane</keyword>
<accession>C6WIA5</accession>
<evidence type="ECO:0000256" key="3">
    <source>
        <dbReference type="ARBA" id="ARBA00022989"/>
    </source>
</evidence>
<dbReference type="GO" id="GO:0016020">
    <property type="term" value="C:membrane"/>
    <property type="evidence" value="ECO:0007669"/>
    <property type="project" value="UniProtKB-SubCell"/>
</dbReference>
<organism evidence="9 10">
    <name type="scientific">Actinosynnema mirum (strain ATCC 29888 / DSM 43827 / JCM 3225 / NBRC 14064 / NCIMB 13271 / NRRL B-12336 / IMRU 3971 / 101)</name>
    <dbReference type="NCBI Taxonomy" id="446462"/>
    <lineage>
        <taxon>Bacteria</taxon>
        <taxon>Bacillati</taxon>
        <taxon>Actinomycetota</taxon>
        <taxon>Actinomycetes</taxon>
        <taxon>Pseudonocardiales</taxon>
        <taxon>Pseudonocardiaceae</taxon>
        <taxon>Actinosynnema</taxon>
    </lineage>
</organism>
<sequence>MTTSAAGKPTSDQGDTATAPSATAPAPRTAPVPRTAETPFGTAPAPRTAETPGADVDTTAERAVPTARTGTAPTAPTGTAPTDTAPTGTEPVATAPTASDETAADTALATAAPTAAPTATEPTATAPATGSGRRRHKALRVLGGVLLFLIATAAVAAAVAVVILKIGFAPVLTPSMKPVYNPGDLLITRATPVSEIKIGDVVVLPRPDMEGERYAHRVISLNTSEGRTVVRTKGDNNTDPDPQALRIESATVPVGIGDLPGVGRAALAVGQAGWLRVAVIVLVGLALLLALKRALIQPAPPGRHAKGRR</sequence>
<feature type="transmembrane region" description="Helical" evidence="7">
    <location>
        <begin position="273"/>
        <end position="291"/>
    </location>
</feature>
<evidence type="ECO:0000256" key="5">
    <source>
        <dbReference type="NCBIfam" id="TIGR02228"/>
    </source>
</evidence>
<keyword evidence="10" id="KW-1185">Reference proteome</keyword>
<dbReference type="NCBIfam" id="TIGR02228">
    <property type="entry name" value="sigpep_I_arch"/>
    <property type="match status" value="1"/>
</dbReference>
<evidence type="ECO:0000256" key="1">
    <source>
        <dbReference type="ARBA" id="ARBA00004370"/>
    </source>
</evidence>
<keyword evidence="3 7" id="KW-1133">Transmembrane helix</keyword>
<evidence type="ECO:0000313" key="9">
    <source>
        <dbReference type="EMBL" id="ACU36148.1"/>
    </source>
</evidence>
<dbReference type="HOGENOM" id="CLU_899034_0_0_11"/>
<dbReference type="AlphaFoldDB" id="C6WIA5"/>
<proteinExistence type="predicted"/>
<evidence type="ECO:0000259" key="8">
    <source>
        <dbReference type="Pfam" id="PF10502"/>
    </source>
</evidence>
<dbReference type="CDD" id="cd06530">
    <property type="entry name" value="S26_SPase_I"/>
    <property type="match status" value="1"/>
</dbReference>
<comment type="subcellular location">
    <subcellularLocation>
        <location evidence="1">Membrane</location>
    </subcellularLocation>
</comment>
<feature type="transmembrane region" description="Helical" evidence="7">
    <location>
        <begin position="141"/>
        <end position="168"/>
    </location>
</feature>
<evidence type="ECO:0000313" key="10">
    <source>
        <dbReference type="Proteomes" id="UP000002213"/>
    </source>
</evidence>
<dbReference type="GO" id="GO:0006465">
    <property type="term" value="P:signal peptide processing"/>
    <property type="evidence" value="ECO:0007669"/>
    <property type="project" value="UniProtKB-UniRule"/>
</dbReference>
<dbReference type="RefSeq" id="WP_015801037.1">
    <property type="nucleotide sequence ID" value="NC_013093.1"/>
</dbReference>
<reference evidence="9 10" key="1">
    <citation type="journal article" date="2009" name="Stand. Genomic Sci.">
        <title>Complete genome sequence of Actinosynnema mirum type strain (101).</title>
        <authorList>
            <person name="Land M."/>
            <person name="Lapidus A."/>
            <person name="Mayilraj S."/>
            <person name="Chen F."/>
            <person name="Copeland A."/>
            <person name="Del Rio T.G."/>
            <person name="Nolan M."/>
            <person name="Lucas S."/>
            <person name="Tice H."/>
            <person name="Cheng J.F."/>
            <person name="Chertkov O."/>
            <person name="Bruce D."/>
            <person name="Goodwin L."/>
            <person name="Pitluck S."/>
            <person name="Rohde M."/>
            <person name="Goker M."/>
            <person name="Pati A."/>
            <person name="Ivanova N."/>
            <person name="Mavromatis K."/>
            <person name="Chen A."/>
            <person name="Palaniappan K."/>
            <person name="Hauser L."/>
            <person name="Chang Y.J."/>
            <person name="Jeffries C.C."/>
            <person name="Brettin T."/>
            <person name="Detter J.C."/>
            <person name="Han C."/>
            <person name="Chain P."/>
            <person name="Tindall B.J."/>
            <person name="Bristow J."/>
            <person name="Eisen J.A."/>
            <person name="Markowitz V."/>
            <person name="Hugenholtz P."/>
            <person name="Kyrpides N.C."/>
            <person name="Klenk H.P."/>
        </authorList>
    </citation>
    <scope>NUCLEOTIDE SEQUENCE [LARGE SCALE GENOMIC DNA]</scope>
    <source>
        <strain evidence="10">ATCC 29888 / DSM 43827 / JCM 3225 / NBRC 14064 / NCIMB 13271 / NRRL B-12336 / IMRU 3971 / 101</strain>
    </source>
</reference>
<dbReference type="eggNOG" id="COG0681">
    <property type="taxonomic scope" value="Bacteria"/>
</dbReference>
<dbReference type="GO" id="GO:0009003">
    <property type="term" value="F:signal peptidase activity"/>
    <property type="evidence" value="ECO:0007669"/>
    <property type="project" value="UniProtKB-EC"/>
</dbReference>
<keyword evidence="4 7" id="KW-0472">Membrane</keyword>
<dbReference type="OrthoDB" id="3178064at2"/>
<evidence type="ECO:0000256" key="6">
    <source>
        <dbReference type="SAM" id="MobiDB-lite"/>
    </source>
</evidence>